<organism evidence="2 3">
    <name type="scientific">Paenibacillus tyrfis</name>
    <dbReference type="NCBI Taxonomy" id="1501230"/>
    <lineage>
        <taxon>Bacteria</taxon>
        <taxon>Bacillati</taxon>
        <taxon>Bacillota</taxon>
        <taxon>Bacilli</taxon>
        <taxon>Bacillales</taxon>
        <taxon>Paenibacillaceae</taxon>
        <taxon>Paenibacillus</taxon>
    </lineage>
</organism>
<protein>
    <submittedName>
        <fullName evidence="2">GCN5 family acetyltransferase</fullName>
    </submittedName>
</protein>
<keyword evidence="2" id="KW-0808">Transferase</keyword>
<proteinExistence type="predicted"/>
<dbReference type="PROSITE" id="PS51186">
    <property type="entry name" value="GNAT"/>
    <property type="match status" value="1"/>
</dbReference>
<dbReference type="OrthoDB" id="948250at2"/>
<dbReference type="PANTHER" id="PTHR43415">
    <property type="entry name" value="SPERMIDINE N(1)-ACETYLTRANSFERASE"/>
    <property type="match status" value="1"/>
</dbReference>
<feature type="domain" description="N-acetyltransferase" evidence="1">
    <location>
        <begin position="20"/>
        <end position="186"/>
    </location>
</feature>
<evidence type="ECO:0000313" key="2">
    <source>
        <dbReference type="EMBL" id="KEQ22088.1"/>
    </source>
</evidence>
<dbReference type="Proteomes" id="UP000028123">
    <property type="component" value="Unassembled WGS sequence"/>
</dbReference>
<gene>
    <name evidence="2" type="ORF">ET33_27785</name>
</gene>
<name>A0A081NUG5_9BACL</name>
<dbReference type="PANTHER" id="PTHR43415:SF3">
    <property type="entry name" value="GNAT-FAMILY ACETYLTRANSFERASE"/>
    <property type="match status" value="1"/>
</dbReference>
<dbReference type="SUPFAM" id="SSF55729">
    <property type="entry name" value="Acyl-CoA N-acyltransferases (Nat)"/>
    <property type="match status" value="1"/>
</dbReference>
<comment type="caution">
    <text evidence="2">The sequence shown here is derived from an EMBL/GenBank/DDBJ whole genome shotgun (WGS) entry which is preliminary data.</text>
</comment>
<evidence type="ECO:0000259" key="1">
    <source>
        <dbReference type="PROSITE" id="PS51186"/>
    </source>
</evidence>
<sequence length="186" mass="20903">MCNILSTNVFTYKSKDGKTVTIREAIEQDAERMLNSASKALINAPYMLSTVEDVKKMSVDAIQKTLKAYHENPNYVQLIAEVDGKLVGAIDFKNGNKEKISHQGAFAMTILPEYRNYGIGRALLETLINWAKNNSKIEKVCLEVMEDNLGAIQLYKNLGFFEEGRKVKGVKLDDGYQDLILMALFV</sequence>
<dbReference type="Pfam" id="PF00583">
    <property type="entry name" value="Acetyltransf_1"/>
    <property type="match status" value="1"/>
</dbReference>
<keyword evidence="3" id="KW-1185">Reference proteome</keyword>
<evidence type="ECO:0000313" key="3">
    <source>
        <dbReference type="Proteomes" id="UP000028123"/>
    </source>
</evidence>
<dbReference type="InterPro" id="IPR000182">
    <property type="entry name" value="GNAT_dom"/>
</dbReference>
<dbReference type="InterPro" id="IPR016181">
    <property type="entry name" value="Acyl_CoA_acyltransferase"/>
</dbReference>
<dbReference type="eggNOG" id="COG0456">
    <property type="taxonomic scope" value="Bacteria"/>
</dbReference>
<accession>A0A081NUG5</accession>
<dbReference type="CDD" id="cd04301">
    <property type="entry name" value="NAT_SF"/>
    <property type="match status" value="1"/>
</dbReference>
<dbReference type="EMBL" id="JNVM01000044">
    <property type="protein sequence ID" value="KEQ22088.1"/>
    <property type="molecule type" value="Genomic_DNA"/>
</dbReference>
<dbReference type="GO" id="GO:0016747">
    <property type="term" value="F:acyltransferase activity, transferring groups other than amino-acyl groups"/>
    <property type="evidence" value="ECO:0007669"/>
    <property type="project" value="InterPro"/>
</dbReference>
<dbReference type="RefSeq" id="WP_081890610.1">
    <property type="nucleotide sequence ID" value="NZ_JNVM01000044.1"/>
</dbReference>
<dbReference type="Gene3D" id="3.40.630.30">
    <property type="match status" value="1"/>
</dbReference>
<dbReference type="AlphaFoldDB" id="A0A081NUG5"/>
<reference evidence="2 3" key="1">
    <citation type="submission" date="2014-06" db="EMBL/GenBank/DDBJ databases">
        <title>Draft genome sequence of Paenibacillus sp. MSt1.</title>
        <authorList>
            <person name="Aw Y.K."/>
            <person name="Ong K.S."/>
            <person name="Gan H.M."/>
            <person name="Lee S.M."/>
        </authorList>
    </citation>
    <scope>NUCLEOTIDE SEQUENCE [LARGE SCALE GENOMIC DNA]</scope>
    <source>
        <strain evidence="2 3">MSt1</strain>
    </source>
</reference>